<dbReference type="EMBL" id="CP001964">
    <property type="protein sequence ID" value="ADG74213.1"/>
    <property type="molecule type" value="Genomic_DNA"/>
</dbReference>
<dbReference type="InterPro" id="IPR002173">
    <property type="entry name" value="Carboh/pur_kinase_PfkB_CS"/>
</dbReference>
<dbReference type="KEGG" id="cfl:Cfla_1314"/>
<dbReference type="Proteomes" id="UP000000849">
    <property type="component" value="Chromosome"/>
</dbReference>
<dbReference type="RefSeq" id="WP_013116547.1">
    <property type="nucleotide sequence ID" value="NC_014151.1"/>
</dbReference>
<dbReference type="STRING" id="446466.Cfla_1314"/>
<gene>
    <name evidence="6" type="ordered locus">Cfla_1314</name>
</gene>
<dbReference type="InterPro" id="IPR052562">
    <property type="entry name" value="Ketohexokinase-related"/>
</dbReference>
<organism evidence="6 7">
    <name type="scientific">Cellulomonas flavigena (strain ATCC 482 / DSM 20109 / BCRC 11376 / JCM 18109 / NBRC 3775 / NCIMB 8073 / NRS 134)</name>
    <dbReference type="NCBI Taxonomy" id="446466"/>
    <lineage>
        <taxon>Bacteria</taxon>
        <taxon>Bacillati</taxon>
        <taxon>Actinomycetota</taxon>
        <taxon>Actinomycetes</taxon>
        <taxon>Micrococcales</taxon>
        <taxon>Cellulomonadaceae</taxon>
        <taxon>Cellulomonas</taxon>
    </lineage>
</organism>
<dbReference type="PANTHER" id="PTHR42774">
    <property type="entry name" value="PHOSPHOTRANSFERASE SYSTEM TRANSPORT PROTEIN"/>
    <property type="match status" value="1"/>
</dbReference>
<evidence type="ECO:0000256" key="1">
    <source>
        <dbReference type="ARBA" id="ARBA00010688"/>
    </source>
</evidence>
<evidence type="ECO:0000259" key="5">
    <source>
        <dbReference type="Pfam" id="PF00294"/>
    </source>
</evidence>
<dbReference type="eggNOG" id="COG0524">
    <property type="taxonomic scope" value="Bacteria"/>
</dbReference>
<dbReference type="AlphaFoldDB" id="D5UC99"/>
<evidence type="ECO:0000256" key="4">
    <source>
        <dbReference type="RuleBase" id="RU003704"/>
    </source>
</evidence>
<dbReference type="HOGENOM" id="CLU_027634_10_2_11"/>
<evidence type="ECO:0000313" key="7">
    <source>
        <dbReference type="Proteomes" id="UP000000849"/>
    </source>
</evidence>
<keyword evidence="2 4" id="KW-0808">Transferase</keyword>
<keyword evidence="3 4" id="KW-0418">Kinase</keyword>
<dbReference type="InterPro" id="IPR002139">
    <property type="entry name" value="Ribo/fructo_kinase"/>
</dbReference>
<accession>D5UC99</accession>
<dbReference type="InterPro" id="IPR011611">
    <property type="entry name" value="PfkB_dom"/>
</dbReference>
<dbReference type="PROSITE" id="PS00584">
    <property type="entry name" value="PFKB_KINASES_2"/>
    <property type="match status" value="1"/>
</dbReference>
<sequence>MPDRLVCCGLATLDVTQVVDRLPAPDEKVVADGLAVTFGGPAANAAAVAVGLGVRATLVTVLGSGPLADVARAGLAEAGVDVVDLLPDAPGALPVSTVLVTRATGERAVVSVNGARVADLPRPDAGALTGAGALLVDGHHPDAALALAATARAAGVPVLLDGGSWKPSTPDLLALVDHAVLSADFTVPGGRAAAGADPDLVDALLDEVAALGPSFVARSAGPRPVRVRRSTAGGPVRSYLQPPTVRPGEVVDTLGAGDVLHGAMAAALAAGDDPLAALTRGVDAATRSVRHPGARGWLTTR</sequence>
<dbReference type="SUPFAM" id="SSF53613">
    <property type="entry name" value="Ribokinase-like"/>
    <property type="match status" value="1"/>
</dbReference>
<protein>
    <submittedName>
        <fullName evidence="6">PfkB domain protein</fullName>
    </submittedName>
</protein>
<dbReference type="Gene3D" id="3.40.1190.20">
    <property type="match status" value="1"/>
</dbReference>
<name>D5UC99_CELFN</name>
<dbReference type="PANTHER" id="PTHR42774:SF3">
    <property type="entry name" value="KETOHEXOKINASE"/>
    <property type="match status" value="1"/>
</dbReference>
<comment type="similarity">
    <text evidence="1 4">Belongs to the carbohydrate kinase PfkB family.</text>
</comment>
<reference evidence="6 7" key="1">
    <citation type="journal article" date="2010" name="Stand. Genomic Sci.">
        <title>Complete genome sequence of Cellulomonas flavigena type strain (134).</title>
        <authorList>
            <person name="Abt B."/>
            <person name="Foster B."/>
            <person name="Lapidus A."/>
            <person name="Clum A."/>
            <person name="Sun H."/>
            <person name="Pukall R."/>
            <person name="Lucas S."/>
            <person name="Glavina Del Rio T."/>
            <person name="Nolan M."/>
            <person name="Tice H."/>
            <person name="Cheng J.F."/>
            <person name="Pitluck S."/>
            <person name="Liolios K."/>
            <person name="Ivanova N."/>
            <person name="Mavromatis K."/>
            <person name="Ovchinnikova G."/>
            <person name="Pati A."/>
            <person name="Goodwin L."/>
            <person name="Chen A."/>
            <person name="Palaniappan K."/>
            <person name="Land M."/>
            <person name="Hauser L."/>
            <person name="Chang Y.J."/>
            <person name="Jeffries C.D."/>
            <person name="Rohde M."/>
            <person name="Goker M."/>
            <person name="Woyke T."/>
            <person name="Bristow J."/>
            <person name="Eisen J.A."/>
            <person name="Markowitz V."/>
            <person name="Hugenholtz P."/>
            <person name="Kyrpides N.C."/>
            <person name="Klenk H.P."/>
        </authorList>
    </citation>
    <scope>NUCLEOTIDE SEQUENCE [LARGE SCALE GENOMIC DNA]</scope>
    <source>
        <strain evidence="7">ATCC 482 / DSM 20109 / BCRC 11376 / JCM 18109 / NBRC 3775 / NCIMB 8073 / NRS 134</strain>
    </source>
</reference>
<dbReference type="PRINTS" id="PR00990">
    <property type="entry name" value="RIBOKINASE"/>
</dbReference>
<feature type="domain" description="Carbohydrate kinase PfkB" evidence="5">
    <location>
        <begin position="4"/>
        <end position="296"/>
    </location>
</feature>
<proteinExistence type="inferred from homology"/>
<evidence type="ECO:0000313" key="6">
    <source>
        <dbReference type="EMBL" id="ADG74213.1"/>
    </source>
</evidence>
<evidence type="ECO:0000256" key="2">
    <source>
        <dbReference type="ARBA" id="ARBA00022679"/>
    </source>
</evidence>
<dbReference type="Pfam" id="PF00294">
    <property type="entry name" value="PfkB"/>
    <property type="match status" value="1"/>
</dbReference>
<dbReference type="InterPro" id="IPR029056">
    <property type="entry name" value="Ribokinase-like"/>
</dbReference>
<dbReference type="OrthoDB" id="9795789at2"/>
<evidence type="ECO:0000256" key="3">
    <source>
        <dbReference type="ARBA" id="ARBA00022777"/>
    </source>
</evidence>
<keyword evidence="7" id="KW-1185">Reference proteome</keyword>
<dbReference type="GO" id="GO:0016301">
    <property type="term" value="F:kinase activity"/>
    <property type="evidence" value="ECO:0007669"/>
    <property type="project" value="UniProtKB-KW"/>
</dbReference>